<keyword evidence="3" id="KW-1185">Reference proteome</keyword>
<feature type="compositionally biased region" description="Basic and acidic residues" evidence="1">
    <location>
        <begin position="1"/>
        <end position="27"/>
    </location>
</feature>
<evidence type="ECO:0000256" key="1">
    <source>
        <dbReference type="SAM" id="MobiDB-lite"/>
    </source>
</evidence>
<protein>
    <submittedName>
        <fullName evidence="2">Uncharacterized protein</fullName>
    </submittedName>
</protein>
<evidence type="ECO:0000313" key="3">
    <source>
        <dbReference type="Proteomes" id="UP001500503"/>
    </source>
</evidence>
<reference evidence="3" key="1">
    <citation type="journal article" date="2019" name="Int. J. Syst. Evol. Microbiol.">
        <title>The Global Catalogue of Microorganisms (GCM) 10K type strain sequencing project: providing services to taxonomists for standard genome sequencing and annotation.</title>
        <authorList>
            <consortium name="The Broad Institute Genomics Platform"/>
            <consortium name="The Broad Institute Genome Sequencing Center for Infectious Disease"/>
            <person name="Wu L."/>
            <person name="Ma J."/>
        </authorList>
    </citation>
    <scope>NUCLEOTIDE SEQUENCE [LARGE SCALE GENOMIC DNA]</scope>
    <source>
        <strain evidence="3">JCM 17933</strain>
    </source>
</reference>
<feature type="compositionally biased region" description="Basic and acidic residues" evidence="1">
    <location>
        <begin position="333"/>
        <end position="345"/>
    </location>
</feature>
<gene>
    <name evidence="2" type="ORF">GCM10023191_072340</name>
</gene>
<feature type="region of interest" description="Disordered" evidence="1">
    <location>
        <begin position="1"/>
        <end position="47"/>
    </location>
</feature>
<feature type="region of interest" description="Disordered" evidence="1">
    <location>
        <begin position="272"/>
        <end position="370"/>
    </location>
</feature>
<evidence type="ECO:0000313" key="2">
    <source>
        <dbReference type="EMBL" id="GAA4510134.1"/>
    </source>
</evidence>
<accession>A0ABP8QU89</accession>
<dbReference type="Proteomes" id="UP001500503">
    <property type="component" value="Unassembled WGS sequence"/>
</dbReference>
<dbReference type="EMBL" id="BAABHF010000045">
    <property type="protein sequence ID" value="GAA4510134.1"/>
    <property type="molecule type" value="Genomic_DNA"/>
</dbReference>
<comment type="caution">
    <text evidence="2">The sequence shown here is derived from an EMBL/GenBank/DDBJ whole genome shotgun (WGS) entry which is preliminary data.</text>
</comment>
<proteinExistence type="predicted"/>
<sequence>MVESAPKRREPDRGREPELGRELAGERRVKKGTYRDGPPPKRAASEGPDVYLDVPILKVDEIHLDVENLEAHVSLDAAVLDLLRLNVGADVSLGKVNLEITGVEAQAILEVRLDNVADIVDRVLTTIDRNPEILQNIGRGLESAVRDVGGGAGRAVGDLGTGVAGAVEDVGAGAGGALEDVGKGAGGALEDVGKGVGGTVEDVGRGAGGALGDVGKGVGGAVEDVGEGAGGTVGEVGRGTGGAVRNAAGAAGEVGRGTGGAVQNAAGAAGETVRSVGESAPAAEGLARDAGGGTPRREREARRRPRAGHPAETEPAPRVGPDEGAETTALHGALRETEESVRELGRALLQAASKRTRTPARGPRRGEDRP</sequence>
<organism evidence="2 3">
    <name type="scientific">Actinoallomurus oryzae</name>
    <dbReference type="NCBI Taxonomy" id="502180"/>
    <lineage>
        <taxon>Bacteria</taxon>
        <taxon>Bacillati</taxon>
        <taxon>Actinomycetota</taxon>
        <taxon>Actinomycetes</taxon>
        <taxon>Streptosporangiales</taxon>
        <taxon>Thermomonosporaceae</taxon>
        <taxon>Actinoallomurus</taxon>
    </lineage>
</organism>
<name>A0ABP8QU89_9ACTN</name>
<dbReference type="RefSeq" id="WP_345471626.1">
    <property type="nucleotide sequence ID" value="NZ_BAABHF010000045.1"/>
</dbReference>